<dbReference type="EMBL" id="VORV01000015">
    <property type="protein sequence ID" value="TXD76101.1"/>
    <property type="molecule type" value="Genomic_DNA"/>
</dbReference>
<dbReference type="PANTHER" id="PTHR30273:SF2">
    <property type="entry name" value="PROTEIN FECR"/>
    <property type="match status" value="1"/>
</dbReference>
<dbReference type="Proteomes" id="UP000321927">
    <property type="component" value="Unassembled WGS sequence"/>
</dbReference>
<keyword evidence="5" id="KW-1185">Reference proteome</keyword>
<dbReference type="InterPro" id="IPR012373">
    <property type="entry name" value="Ferrdict_sens_TM"/>
</dbReference>
<dbReference type="PIRSF" id="PIRSF018266">
    <property type="entry name" value="FecR"/>
    <property type="match status" value="1"/>
</dbReference>
<evidence type="ECO:0000259" key="3">
    <source>
        <dbReference type="Pfam" id="PF16344"/>
    </source>
</evidence>
<feature type="domain" description="Protein FecR C-terminal" evidence="3">
    <location>
        <begin position="252"/>
        <end position="320"/>
    </location>
</feature>
<dbReference type="Pfam" id="PF16344">
    <property type="entry name" value="FecR_C"/>
    <property type="match status" value="1"/>
</dbReference>
<accession>A0ABY3HLQ5</accession>
<dbReference type="InterPro" id="IPR006860">
    <property type="entry name" value="FecR"/>
</dbReference>
<comment type="caution">
    <text evidence="4">The sequence shown here is derived from an EMBL/GenBank/DDBJ whole genome shotgun (WGS) entry which is preliminary data.</text>
</comment>
<evidence type="ECO:0000256" key="1">
    <source>
        <dbReference type="SAM" id="Phobius"/>
    </source>
</evidence>
<keyword evidence="1" id="KW-1133">Transmembrane helix</keyword>
<dbReference type="Pfam" id="PF04773">
    <property type="entry name" value="FecR"/>
    <property type="match status" value="1"/>
</dbReference>
<protein>
    <submittedName>
        <fullName evidence="4">DUF4974 domain-containing protein</fullName>
    </submittedName>
</protein>
<gene>
    <name evidence="4" type="ORF">ESW18_17685</name>
</gene>
<reference evidence="4 5" key="1">
    <citation type="submission" date="2019-08" db="EMBL/GenBank/DDBJ databases">
        <title>Genome of Algoriphagus ratkowskyi IC026.</title>
        <authorList>
            <person name="Bowman J.P."/>
        </authorList>
    </citation>
    <scope>NUCLEOTIDE SEQUENCE [LARGE SCALE GENOMIC DNA]</scope>
    <source>
        <strain evidence="4 5">IC026</strain>
    </source>
</reference>
<evidence type="ECO:0000313" key="4">
    <source>
        <dbReference type="EMBL" id="TXD76101.1"/>
    </source>
</evidence>
<dbReference type="Gene3D" id="2.60.120.1440">
    <property type="match status" value="1"/>
</dbReference>
<evidence type="ECO:0000313" key="5">
    <source>
        <dbReference type="Proteomes" id="UP000321927"/>
    </source>
</evidence>
<keyword evidence="1" id="KW-0472">Membrane</keyword>
<dbReference type="InterPro" id="IPR032508">
    <property type="entry name" value="FecR_C"/>
</dbReference>
<keyword evidence="1" id="KW-0812">Transmembrane</keyword>
<dbReference type="RefSeq" id="WP_086502780.1">
    <property type="nucleotide sequence ID" value="NZ_MSSV01000020.1"/>
</dbReference>
<name>A0ABY3HLQ5_9BACT</name>
<dbReference type="Gene3D" id="3.55.50.30">
    <property type="match status" value="1"/>
</dbReference>
<organism evidence="4 5">
    <name type="scientific">Algoriphagus ratkowskyi</name>
    <dbReference type="NCBI Taxonomy" id="57028"/>
    <lineage>
        <taxon>Bacteria</taxon>
        <taxon>Pseudomonadati</taxon>
        <taxon>Bacteroidota</taxon>
        <taxon>Cytophagia</taxon>
        <taxon>Cytophagales</taxon>
        <taxon>Cyclobacteriaceae</taxon>
        <taxon>Algoriphagus</taxon>
    </lineage>
</organism>
<proteinExistence type="predicted"/>
<sequence>MLLLCKSGTMIKEQFVNLLHKKAAGTASIGEMKQIEETFKRLEKSGQNLPWTLAEQAEIKQRIQSKLPIKGARQVVIDWKRYLIAVAASLLIFIATYGAYQEYSFVPQIPMIQRSTNSSQRAQVILPDGSLVHLNVNTTLTFPEVFDVGQRIVKLEGEAFFEVKKNPDKPFLVQTERLITTVLGTSFNINAATGAASIVSVNTGKVEVSVVHHAGDGLILHPDQQVELTDSGALEFSEVNSAGISSWKSNEMRFELLPFEEVISMLSRNYHVKITLRENSAKGCLIKASYTNNGVKSILEGLQHLANFDFLILENGDVIIDYKNCKN</sequence>
<feature type="domain" description="FecR protein" evidence="2">
    <location>
        <begin position="115"/>
        <end position="207"/>
    </location>
</feature>
<evidence type="ECO:0000259" key="2">
    <source>
        <dbReference type="Pfam" id="PF04773"/>
    </source>
</evidence>
<feature type="transmembrane region" description="Helical" evidence="1">
    <location>
        <begin position="82"/>
        <end position="100"/>
    </location>
</feature>
<dbReference type="PANTHER" id="PTHR30273">
    <property type="entry name" value="PERIPLASMIC SIGNAL SENSOR AND SIGMA FACTOR ACTIVATOR FECR-RELATED"/>
    <property type="match status" value="1"/>
</dbReference>